<keyword evidence="2" id="KW-1185">Reference proteome</keyword>
<sequence>MQGPSLYLLYHDCLWMTLSFGSFVPWGQDPGERNLFVAVDEDAVFMYKFPTGDGLERRCASRDDPVLDVLSSRQSHSYAPNSDLPLLMFWLSFILAEDFFQVLSRIQLPKTILIKPGHNGAAFFFFWRS</sequence>
<dbReference type="AlphaFoldDB" id="A0A1X2GXS6"/>
<evidence type="ECO:0000313" key="2">
    <source>
        <dbReference type="Proteomes" id="UP000242146"/>
    </source>
</evidence>
<protein>
    <submittedName>
        <fullName evidence="1">Uncharacterized protein</fullName>
    </submittedName>
</protein>
<organism evidence="1 2">
    <name type="scientific">Hesseltinella vesiculosa</name>
    <dbReference type="NCBI Taxonomy" id="101127"/>
    <lineage>
        <taxon>Eukaryota</taxon>
        <taxon>Fungi</taxon>
        <taxon>Fungi incertae sedis</taxon>
        <taxon>Mucoromycota</taxon>
        <taxon>Mucoromycotina</taxon>
        <taxon>Mucoromycetes</taxon>
        <taxon>Mucorales</taxon>
        <taxon>Cunninghamellaceae</taxon>
        <taxon>Hesseltinella</taxon>
    </lineage>
</organism>
<gene>
    <name evidence="1" type="ORF">DM01DRAFT_117105</name>
</gene>
<reference evidence="1 2" key="1">
    <citation type="submission" date="2016-07" db="EMBL/GenBank/DDBJ databases">
        <title>Pervasive Adenine N6-methylation of Active Genes in Fungi.</title>
        <authorList>
            <consortium name="DOE Joint Genome Institute"/>
            <person name="Mondo S.J."/>
            <person name="Dannebaum R.O."/>
            <person name="Kuo R.C."/>
            <person name="Labutti K."/>
            <person name="Haridas S."/>
            <person name="Kuo A."/>
            <person name="Salamov A."/>
            <person name="Ahrendt S.R."/>
            <person name="Lipzen A."/>
            <person name="Sullivan W."/>
            <person name="Andreopoulos W.B."/>
            <person name="Clum A."/>
            <person name="Lindquist E."/>
            <person name="Daum C."/>
            <person name="Ramamoorthy G.K."/>
            <person name="Gryganskyi A."/>
            <person name="Culley D."/>
            <person name="Magnuson J.K."/>
            <person name="James T.Y."/>
            <person name="O'Malley M.A."/>
            <person name="Stajich J.E."/>
            <person name="Spatafora J.W."/>
            <person name="Visel A."/>
            <person name="Grigoriev I.V."/>
        </authorList>
    </citation>
    <scope>NUCLEOTIDE SEQUENCE [LARGE SCALE GENOMIC DNA]</scope>
    <source>
        <strain evidence="1 2">NRRL 3301</strain>
    </source>
</reference>
<dbReference type="EMBL" id="MCGT01000001">
    <property type="protein sequence ID" value="ORX62888.1"/>
    <property type="molecule type" value="Genomic_DNA"/>
</dbReference>
<proteinExistence type="predicted"/>
<name>A0A1X2GXS6_9FUNG</name>
<accession>A0A1X2GXS6</accession>
<comment type="caution">
    <text evidence="1">The sequence shown here is derived from an EMBL/GenBank/DDBJ whole genome shotgun (WGS) entry which is preliminary data.</text>
</comment>
<dbReference type="Proteomes" id="UP000242146">
    <property type="component" value="Unassembled WGS sequence"/>
</dbReference>
<evidence type="ECO:0000313" key="1">
    <source>
        <dbReference type="EMBL" id="ORX62888.1"/>
    </source>
</evidence>